<dbReference type="NCBIfam" id="NF004538">
    <property type="entry name" value="PRK05888.1-4"/>
    <property type="match status" value="1"/>
</dbReference>
<dbReference type="NCBIfam" id="NF004539">
    <property type="entry name" value="PRK05888.1-5"/>
    <property type="match status" value="1"/>
</dbReference>
<dbReference type="GO" id="GO:0051539">
    <property type="term" value="F:4 iron, 4 sulfur cluster binding"/>
    <property type="evidence" value="ECO:0007669"/>
    <property type="project" value="UniProtKB-KW"/>
</dbReference>
<comment type="similarity">
    <text evidence="2">Belongs to the complex I 23 kDa subunit family.</text>
</comment>
<dbReference type="GeneID" id="36571103"/>
<dbReference type="NCBIfam" id="TIGR01971">
    <property type="entry name" value="NuoI"/>
    <property type="match status" value="1"/>
</dbReference>
<dbReference type="PANTHER" id="PTHR10849">
    <property type="entry name" value="NADH DEHYDROGENASE UBIQUINONE IRON-SULFUR PROTEIN 8, MITOCHONDRIAL"/>
    <property type="match status" value="1"/>
</dbReference>
<dbReference type="InterPro" id="IPR010226">
    <property type="entry name" value="NADH_quinone_OxRdtase_chainI"/>
</dbReference>
<dbReference type="Gene3D" id="3.30.70.3270">
    <property type="match status" value="1"/>
</dbReference>
<dbReference type="Proteomes" id="UP000241818">
    <property type="component" value="Unassembled WGS sequence"/>
</dbReference>
<dbReference type="OrthoDB" id="204405at2759"/>
<feature type="domain" description="4Fe-4S ferredoxin-type" evidence="9">
    <location>
        <begin position="119"/>
        <end position="148"/>
    </location>
</feature>
<dbReference type="GO" id="GO:0003954">
    <property type="term" value="F:NADH dehydrogenase activity"/>
    <property type="evidence" value="ECO:0007669"/>
    <property type="project" value="TreeGrafter"/>
</dbReference>
<gene>
    <name evidence="10" type="ORF">M430DRAFT_146673</name>
</gene>
<dbReference type="PROSITE" id="PS00198">
    <property type="entry name" value="4FE4S_FER_1"/>
    <property type="match status" value="1"/>
</dbReference>
<evidence type="ECO:0000256" key="3">
    <source>
        <dbReference type="ARBA" id="ARBA00022485"/>
    </source>
</evidence>
<keyword evidence="5" id="KW-1278">Translocase</keyword>
<keyword evidence="11" id="KW-1185">Reference proteome</keyword>
<dbReference type="RefSeq" id="XP_024717389.1">
    <property type="nucleotide sequence ID" value="XM_024863022.1"/>
</dbReference>
<organism evidence="10 11">
    <name type="scientific">Amorphotheca resinae ATCC 22711</name>
    <dbReference type="NCBI Taxonomy" id="857342"/>
    <lineage>
        <taxon>Eukaryota</taxon>
        <taxon>Fungi</taxon>
        <taxon>Dikarya</taxon>
        <taxon>Ascomycota</taxon>
        <taxon>Pezizomycotina</taxon>
        <taxon>Leotiomycetes</taxon>
        <taxon>Helotiales</taxon>
        <taxon>Amorphothecaceae</taxon>
        <taxon>Amorphotheca</taxon>
    </lineage>
</organism>
<accession>A0A2T3ARU3</accession>
<keyword evidence="3" id="KW-0004">4Fe-4S</keyword>
<dbReference type="SUPFAM" id="SSF54862">
    <property type="entry name" value="4Fe-4S ferredoxins"/>
    <property type="match status" value="1"/>
</dbReference>
<dbReference type="GO" id="GO:0006120">
    <property type="term" value="P:mitochondrial electron transport, NADH to ubiquinone"/>
    <property type="evidence" value="ECO:0007669"/>
    <property type="project" value="TreeGrafter"/>
</dbReference>
<sequence>MASAKPLSMLVVRSRPAATLSTTLRPLGPSPVRLFSTTGLRSATPSGPPPPGFRLPKAERWDSTRESTMDRVGKYFLLTEMARGMYVVLEQFFRPPYTIYYPFEKGPISPRFRGEHALRRYPTGEERCIACKLCEAICPAQAITIEAEERQDGSRRTTRYDIDMTKCIYCGFCQESCPVDAIVETPNAEYATETREELLYNKEKLLANGDKWEPELAAAARADAPYR</sequence>
<feature type="domain" description="4Fe-4S ferredoxin-type" evidence="9">
    <location>
        <begin position="158"/>
        <end position="187"/>
    </location>
</feature>
<dbReference type="PROSITE" id="PS51379">
    <property type="entry name" value="4FE4S_FER_2"/>
    <property type="match status" value="2"/>
</dbReference>
<dbReference type="InterPro" id="IPR017896">
    <property type="entry name" value="4Fe4S_Fe-S-bd"/>
</dbReference>
<evidence type="ECO:0000259" key="9">
    <source>
        <dbReference type="PROSITE" id="PS51379"/>
    </source>
</evidence>
<dbReference type="AlphaFoldDB" id="A0A2T3ARU3"/>
<evidence type="ECO:0000313" key="10">
    <source>
        <dbReference type="EMBL" id="PSS09091.1"/>
    </source>
</evidence>
<reference evidence="10 11" key="1">
    <citation type="journal article" date="2018" name="New Phytol.">
        <title>Comparative genomics and transcriptomics depict ericoid mycorrhizal fungi as versatile saprotrophs and plant mutualists.</title>
        <authorList>
            <person name="Martino E."/>
            <person name="Morin E."/>
            <person name="Grelet G.A."/>
            <person name="Kuo A."/>
            <person name="Kohler A."/>
            <person name="Daghino S."/>
            <person name="Barry K.W."/>
            <person name="Cichocki N."/>
            <person name="Clum A."/>
            <person name="Dockter R.B."/>
            <person name="Hainaut M."/>
            <person name="Kuo R.C."/>
            <person name="LaButti K."/>
            <person name="Lindahl B.D."/>
            <person name="Lindquist E.A."/>
            <person name="Lipzen A."/>
            <person name="Khouja H.R."/>
            <person name="Magnuson J."/>
            <person name="Murat C."/>
            <person name="Ohm R.A."/>
            <person name="Singer S.W."/>
            <person name="Spatafora J.W."/>
            <person name="Wang M."/>
            <person name="Veneault-Fourrey C."/>
            <person name="Henrissat B."/>
            <person name="Grigoriev I.V."/>
            <person name="Martin F.M."/>
            <person name="Perotto S."/>
        </authorList>
    </citation>
    <scope>NUCLEOTIDE SEQUENCE [LARGE SCALE GENOMIC DNA]</scope>
    <source>
        <strain evidence="10 11">ATCC 22711</strain>
    </source>
</reference>
<dbReference type="FunFam" id="3.30.70.3270:FF:000001">
    <property type="entry name" value="NADH-quinone oxidoreductase subunit I 1"/>
    <property type="match status" value="1"/>
</dbReference>
<dbReference type="InterPro" id="IPR017900">
    <property type="entry name" value="4Fe4S_Fe_S_CS"/>
</dbReference>
<dbReference type="Pfam" id="PF12838">
    <property type="entry name" value="Fer4_7"/>
    <property type="match status" value="1"/>
</dbReference>
<feature type="compositionally biased region" description="Polar residues" evidence="8">
    <location>
        <begin position="35"/>
        <end position="44"/>
    </location>
</feature>
<evidence type="ECO:0000256" key="8">
    <source>
        <dbReference type="SAM" id="MobiDB-lite"/>
    </source>
</evidence>
<dbReference type="GO" id="GO:0016020">
    <property type="term" value="C:membrane"/>
    <property type="evidence" value="ECO:0007669"/>
    <property type="project" value="InterPro"/>
</dbReference>
<comment type="cofactor">
    <cofactor evidence="1">
        <name>[4Fe-4S] cluster</name>
        <dbReference type="ChEBI" id="CHEBI:49883"/>
    </cofactor>
</comment>
<dbReference type="STRING" id="857342.A0A2T3ARU3"/>
<keyword evidence="6" id="KW-0408">Iron</keyword>
<dbReference type="InParanoid" id="A0A2T3ARU3"/>
<evidence type="ECO:0000256" key="5">
    <source>
        <dbReference type="ARBA" id="ARBA00022967"/>
    </source>
</evidence>
<evidence type="ECO:0000256" key="1">
    <source>
        <dbReference type="ARBA" id="ARBA00001966"/>
    </source>
</evidence>
<feature type="region of interest" description="Disordered" evidence="8">
    <location>
        <begin position="35"/>
        <end position="62"/>
    </location>
</feature>
<dbReference type="GO" id="GO:0005739">
    <property type="term" value="C:mitochondrion"/>
    <property type="evidence" value="ECO:0007669"/>
    <property type="project" value="UniProtKB-ARBA"/>
</dbReference>
<keyword evidence="7" id="KW-0411">Iron-sulfur</keyword>
<evidence type="ECO:0000256" key="2">
    <source>
        <dbReference type="ARBA" id="ARBA00010277"/>
    </source>
</evidence>
<evidence type="ECO:0000256" key="6">
    <source>
        <dbReference type="ARBA" id="ARBA00023004"/>
    </source>
</evidence>
<protein>
    <recommendedName>
        <fullName evidence="9">4Fe-4S ferredoxin-type domain-containing protein</fullName>
    </recommendedName>
</protein>
<evidence type="ECO:0000256" key="4">
    <source>
        <dbReference type="ARBA" id="ARBA00022723"/>
    </source>
</evidence>
<evidence type="ECO:0000256" key="7">
    <source>
        <dbReference type="ARBA" id="ARBA00023014"/>
    </source>
</evidence>
<dbReference type="PANTHER" id="PTHR10849:SF20">
    <property type="entry name" value="NADH DEHYDROGENASE [UBIQUINONE] IRON-SULFUR PROTEIN 8, MITOCHONDRIAL"/>
    <property type="match status" value="1"/>
</dbReference>
<dbReference type="HAMAP" id="MF_01351">
    <property type="entry name" value="NDH1_NuoI"/>
    <property type="match status" value="1"/>
</dbReference>
<name>A0A2T3ARU3_AMORE</name>
<evidence type="ECO:0000313" key="11">
    <source>
        <dbReference type="Proteomes" id="UP000241818"/>
    </source>
</evidence>
<keyword evidence="4" id="KW-0479">Metal-binding</keyword>
<dbReference type="GO" id="GO:0046872">
    <property type="term" value="F:metal ion binding"/>
    <property type="evidence" value="ECO:0007669"/>
    <property type="project" value="UniProtKB-KW"/>
</dbReference>
<dbReference type="EMBL" id="KZ679017">
    <property type="protein sequence ID" value="PSS09091.1"/>
    <property type="molecule type" value="Genomic_DNA"/>
</dbReference>
<proteinExistence type="inferred from homology"/>
<dbReference type="GO" id="GO:0032981">
    <property type="term" value="P:mitochondrial respiratory chain complex I assembly"/>
    <property type="evidence" value="ECO:0007669"/>
    <property type="project" value="TreeGrafter"/>
</dbReference>